<keyword evidence="1" id="KW-0472">Membrane</keyword>
<gene>
    <name evidence="2" type="ORF">FPZ44_18375</name>
</gene>
<protein>
    <recommendedName>
        <fullName evidence="4">DUF4367 domain-containing protein</fullName>
    </recommendedName>
</protein>
<evidence type="ECO:0008006" key="4">
    <source>
        <dbReference type="Google" id="ProtNLM"/>
    </source>
</evidence>
<keyword evidence="1" id="KW-1133">Transmembrane helix</keyword>
<organism evidence="2 3">
    <name type="scientific">Paenibacillus agilis</name>
    <dbReference type="NCBI Taxonomy" id="3020863"/>
    <lineage>
        <taxon>Bacteria</taxon>
        <taxon>Bacillati</taxon>
        <taxon>Bacillota</taxon>
        <taxon>Bacilli</taxon>
        <taxon>Bacillales</taxon>
        <taxon>Paenibacillaceae</taxon>
        <taxon>Paenibacillus</taxon>
    </lineage>
</organism>
<evidence type="ECO:0000313" key="2">
    <source>
        <dbReference type="EMBL" id="TVX89721.1"/>
    </source>
</evidence>
<proteinExistence type="predicted"/>
<feature type="transmembrane region" description="Helical" evidence="1">
    <location>
        <begin position="48"/>
        <end position="67"/>
    </location>
</feature>
<dbReference type="EMBL" id="VNJK01000002">
    <property type="protein sequence ID" value="TVX89721.1"/>
    <property type="molecule type" value="Genomic_DNA"/>
</dbReference>
<reference evidence="2 3" key="1">
    <citation type="submission" date="2019-07" db="EMBL/GenBank/DDBJ databases">
        <authorList>
            <person name="Kim J."/>
        </authorList>
    </citation>
    <scope>NUCLEOTIDE SEQUENCE [LARGE SCALE GENOMIC DNA]</scope>
    <source>
        <strain evidence="2 3">N4</strain>
    </source>
</reference>
<keyword evidence="3" id="KW-1185">Reference proteome</keyword>
<evidence type="ECO:0000313" key="3">
    <source>
        <dbReference type="Proteomes" id="UP000318102"/>
    </source>
</evidence>
<evidence type="ECO:0000256" key="1">
    <source>
        <dbReference type="SAM" id="Phobius"/>
    </source>
</evidence>
<keyword evidence="1" id="KW-0812">Transmembrane</keyword>
<sequence length="319" mass="36657">MLNNHPDLKKLFHDPHIPDIDLTEKVMKRIYAEHEQQPKVGFMVRRKISLLIAVGLLVTASTAVAMVEYNSLKNKQGEVIYKTGPLKESNFKVPSKEESMRRGTSERLKQELLPKGSAAYFYIVPHNPNKELDLKFTPFVFTDVADLRANMKDKSVQVVESLNEKLNFRIAEVFYEPEVLSNPPTPKEKAAIADKLLKQAKEAKKDYAMLPLKFSDRLIHMSAKYSHRDKVIEVSIRKDVKKDDSIPATYWDEDIKVKQEVLTVDGVELLYIKFEQGGSSLTWVDETSDPVYQYVYEIHTTSGKTTKEELVEMAKLYMK</sequence>
<accession>A0A559IQ08</accession>
<dbReference type="OrthoDB" id="2644333at2"/>
<dbReference type="Proteomes" id="UP000318102">
    <property type="component" value="Unassembled WGS sequence"/>
</dbReference>
<comment type="caution">
    <text evidence="2">The sequence shown here is derived from an EMBL/GenBank/DDBJ whole genome shotgun (WGS) entry which is preliminary data.</text>
</comment>
<name>A0A559IQ08_9BACL</name>
<dbReference type="AlphaFoldDB" id="A0A559IQ08"/>